<evidence type="ECO:0000313" key="2">
    <source>
        <dbReference type="EMBL" id="KAK0612658.1"/>
    </source>
</evidence>
<evidence type="ECO:0000313" key="3">
    <source>
        <dbReference type="Proteomes" id="UP001174934"/>
    </source>
</evidence>
<reference evidence="2" key="1">
    <citation type="submission" date="2023-06" db="EMBL/GenBank/DDBJ databases">
        <title>Genome-scale phylogeny and comparative genomics of the fungal order Sordariales.</title>
        <authorList>
            <consortium name="Lawrence Berkeley National Laboratory"/>
            <person name="Hensen N."/>
            <person name="Bonometti L."/>
            <person name="Westerberg I."/>
            <person name="Brannstrom I.O."/>
            <person name="Guillou S."/>
            <person name="Cros-Aarteil S."/>
            <person name="Calhoun S."/>
            <person name="Haridas S."/>
            <person name="Kuo A."/>
            <person name="Mondo S."/>
            <person name="Pangilinan J."/>
            <person name="Riley R."/>
            <person name="LaButti K."/>
            <person name="Andreopoulos B."/>
            <person name="Lipzen A."/>
            <person name="Chen C."/>
            <person name="Yanf M."/>
            <person name="Daum C."/>
            <person name="Ng V."/>
            <person name="Clum A."/>
            <person name="Steindorff A."/>
            <person name="Ohm R."/>
            <person name="Martin F."/>
            <person name="Silar P."/>
            <person name="Natvig D."/>
            <person name="Lalanne C."/>
            <person name="Gautier V."/>
            <person name="Ament-velasquez S.L."/>
            <person name="Kruys A."/>
            <person name="Hutchinson M.I."/>
            <person name="Powell A.J."/>
            <person name="Barry K."/>
            <person name="Miller A.N."/>
            <person name="Grigoriev I.V."/>
            <person name="Debuchy R."/>
            <person name="Gladieux P."/>
            <person name="Thoren M.H."/>
            <person name="Johannesson H."/>
        </authorList>
    </citation>
    <scope>NUCLEOTIDE SEQUENCE</scope>
    <source>
        <strain evidence="2">SMH3391-2</strain>
    </source>
</reference>
<proteinExistence type="predicted"/>
<name>A0AA39WBN0_9PEZI</name>
<gene>
    <name evidence="2" type="ORF">B0T17DRAFT_544226</name>
</gene>
<sequence>MAVHKSRRNASQKATEAIAAGARVSKNRQSAIKIPARYRGSKKSPRPPEGELTAPKASHIERIANATEARSLARTVGHSDDPIQEFNNLGDSQKALLIKSLLLGFSRFLYVGGRNLAPADLLGYYTLGLPATDRAVLRGTPLRQADEDTAPRGTSEPAFTPTMIHGKARWPPNLYIGGACPCSIKMDADGRVDLEHDPYCLRRHFTTRWGVLRVQSETGWGPPRGGATVRWADADMTAQTKGNKSGLWVDLKQESHLRRAHTANTSLVDLISSPWLLHRIVANFGAPPFTENSPYKCSWSFSFWSQEDPTCYLEIMEHKGWPQACFVGGEKASNEALQLLEWLGGDNCPLSYDYTPCGIHA</sequence>
<accession>A0AA39WBN0</accession>
<protein>
    <submittedName>
        <fullName evidence="2">Uncharacterized protein</fullName>
    </submittedName>
</protein>
<evidence type="ECO:0000256" key="1">
    <source>
        <dbReference type="SAM" id="MobiDB-lite"/>
    </source>
</evidence>
<feature type="compositionally biased region" description="Basic residues" evidence="1">
    <location>
        <begin position="1"/>
        <end position="10"/>
    </location>
</feature>
<keyword evidence="3" id="KW-1185">Reference proteome</keyword>
<dbReference type="Proteomes" id="UP001174934">
    <property type="component" value="Unassembled WGS sequence"/>
</dbReference>
<dbReference type="EMBL" id="JAULSR010000009">
    <property type="protein sequence ID" value="KAK0612658.1"/>
    <property type="molecule type" value="Genomic_DNA"/>
</dbReference>
<organism evidence="2 3">
    <name type="scientific">Bombardia bombarda</name>
    <dbReference type="NCBI Taxonomy" id="252184"/>
    <lineage>
        <taxon>Eukaryota</taxon>
        <taxon>Fungi</taxon>
        <taxon>Dikarya</taxon>
        <taxon>Ascomycota</taxon>
        <taxon>Pezizomycotina</taxon>
        <taxon>Sordariomycetes</taxon>
        <taxon>Sordariomycetidae</taxon>
        <taxon>Sordariales</taxon>
        <taxon>Lasiosphaeriaceae</taxon>
        <taxon>Bombardia</taxon>
    </lineage>
</organism>
<comment type="caution">
    <text evidence="2">The sequence shown here is derived from an EMBL/GenBank/DDBJ whole genome shotgun (WGS) entry which is preliminary data.</text>
</comment>
<feature type="region of interest" description="Disordered" evidence="1">
    <location>
        <begin position="1"/>
        <end position="54"/>
    </location>
</feature>
<dbReference type="AlphaFoldDB" id="A0AA39WBN0"/>